<dbReference type="Gene3D" id="1.25.10.10">
    <property type="entry name" value="Leucine-rich Repeat Variant"/>
    <property type="match status" value="1"/>
</dbReference>
<feature type="non-terminal residue" evidence="1">
    <location>
        <position position="313"/>
    </location>
</feature>
<feature type="non-terminal residue" evidence="1">
    <location>
        <position position="1"/>
    </location>
</feature>
<reference evidence="1 2" key="1">
    <citation type="journal article" date="2013" name="Curr. Biol.">
        <title>The Genome of the Foraminiferan Reticulomyxa filosa.</title>
        <authorList>
            <person name="Glockner G."/>
            <person name="Hulsmann N."/>
            <person name="Schleicher M."/>
            <person name="Noegel A.A."/>
            <person name="Eichinger L."/>
            <person name="Gallinger C."/>
            <person name="Pawlowski J."/>
            <person name="Sierra R."/>
            <person name="Euteneuer U."/>
            <person name="Pillet L."/>
            <person name="Moustafa A."/>
            <person name="Platzer M."/>
            <person name="Groth M."/>
            <person name="Szafranski K."/>
            <person name="Schliwa M."/>
        </authorList>
    </citation>
    <scope>NUCLEOTIDE SEQUENCE [LARGE SCALE GENOMIC DNA]</scope>
</reference>
<sequence>FGYLISGFKDKNKNVQCLCAKSLGKIVEKLNRIQLNIAFQCVIKKLNDKNEDILVRMSSAESIGNIAVKLSQTQLNDALQCLVDGLNDEQENGFVRKYCAYSIKGLLMKLNGIDENTLSLRQPLETTLTIFKKNQFNNTFMPLFNEFKHARSIDSDCVKELEKFLWRSNGQQFNSAFKVLADGLKGKNGHVRYLCARVIEKIASKLNEKQMDEVLEYLLFGLNHYTPFCFSSSIDDILSNFNDKQLYLFTKCYSQILKKDKKAVEILSYMTENMWQRVEKEKRKLIDKKYTQQNQLNGNKEMNNLNDIHMEIS</sequence>
<dbReference type="Proteomes" id="UP000023152">
    <property type="component" value="Unassembled WGS sequence"/>
</dbReference>
<protein>
    <submittedName>
        <fullName evidence="1">Uncharacterized protein</fullName>
    </submittedName>
</protein>
<proteinExistence type="predicted"/>
<evidence type="ECO:0000313" key="2">
    <source>
        <dbReference type="Proteomes" id="UP000023152"/>
    </source>
</evidence>
<comment type="caution">
    <text evidence="1">The sequence shown here is derived from an EMBL/GenBank/DDBJ whole genome shotgun (WGS) entry which is preliminary data.</text>
</comment>
<dbReference type="EMBL" id="ASPP01042786">
    <property type="protein sequence ID" value="ETN99827.1"/>
    <property type="molecule type" value="Genomic_DNA"/>
</dbReference>
<keyword evidence="2" id="KW-1185">Reference proteome</keyword>
<dbReference type="InterPro" id="IPR016024">
    <property type="entry name" value="ARM-type_fold"/>
</dbReference>
<dbReference type="SUPFAM" id="SSF48371">
    <property type="entry name" value="ARM repeat"/>
    <property type="match status" value="1"/>
</dbReference>
<accession>X6LCT4</accession>
<evidence type="ECO:0000313" key="1">
    <source>
        <dbReference type="EMBL" id="ETN99827.1"/>
    </source>
</evidence>
<name>X6LCT4_RETFI</name>
<organism evidence="1 2">
    <name type="scientific">Reticulomyxa filosa</name>
    <dbReference type="NCBI Taxonomy" id="46433"/>
    <lineage>
        <taxon>Eukaryota</taxon>
        <taxon>Sar</taxon>
        <taxon>Rhizaria</taxon>
        <taxon>Retaria</taxon>
        <taxon>Foraminifera</taxon>
        <taxon>Monothalamids</taxon>
        <taxon>Reticulomyxidae</taxon>
        <taxon>Reticulomyxa</taxon>
    </lineage>
</organism>
<dbReference type="AlphaFoldDB" id="X6LCT4"/>
<gene>
    <name evidence="1" type="ORF">RFI_37640</name>
</gene>
<dbReference type="InterPro" id="IPR011989">
    <property type="entry name" value="ARM-like"/>
</dbReference>